<dbReference type="EMBL" id="KV745388">
    <property type="protein sequence ID" value="OCK74940.1"/>
    <property type="molecule type" value="Genomic_DNA"/>
</dbReference>
<dbReference type="PANTHER" id="PTHR24148:SF64">
    <property type="entry name" value="HETEROKARYON INCOMPATIBILITY DOMAIN-CONTAINING PROTEIN"/>
    <property type="match status" value="1"/>
</dbReference>
<evidence type="ECO:0000313" key="4">
    <source>
        <dbReference type="EMBL" id="OCK74940.1"/>
    </source>
</evidence>
<evidence type="ECO:0000256" key="2">
    <source>
        <dbReference type="SAM" id="SignalP"/>
    </source>
</evidence>
<name>A0A8E2E0F0_9PEZI</name>
<proteinExistence type="predicted"/>
<feature type="compositionally biased region" description="Basic and acidic residues" evidence="1">
    <location>
        <begin position="54"/>
        <end position="64"/>
    </location>
</feature>
<reference evidence="4 5" key="1">
    <citation type="journal article" date="2016" name="Nat. Commun.">
        <title>Ectomycorrhizal ecology is imprinted in the genome of the dominant symbiotic fungus Cenococcum geophilum.</title>
        <authorList>
            <consortium name="DOE Joint Genome Institute"/>
            <person name="Peter M."/>
            <person name="Kohler A."/>
            <person name="Ohm R.A."/>
            <person name="Kuo A."/>
            <person name="Krutzmann J."/>
            <person name="Morin E."/>
            <person name="Arend M."/>
            <person name="Barry K.W."/>
            <person name="Binder M."/>
            <person name="Choi C."/>
            <person name="Clum A."/>
            <person name="Copeland A."/>
            <person name="Grisel N."/>
            <person name="Haridas S."/>
            <person name="Kipfer T."/>
            <person name="LaButti K."/>
            <person name="Lindquist E."/>
            <person name="Lipzen A."/>
            <person name="Maire R."/>
            <person name="Meier B."/>
            <person name="Mihaltcheva S."/>
            <person name="Molinier V."/>
            <person name="Murat C."/>
            <person name="Poggeler S."/>
            <person name="Quandt C.A."/>
            <person name="Sperisen C."/>
            <person name="Tritt A."/>
            <person name="Tisserant E."/>
            <person name="Crous P.W."/>
            <person name="Henrissat B."/>
            <person name="Nehls U."/>
            <person name="Egli S."/>
            <person name="Spatafora J.W."/>
            <person name="Grigoriev I.V."/>
            <person name="Martin F.M."/>
        </authorList>
    </citation>
    <scope>NUCLEOTIDE SEQUENCE [LARGE SCALE GENOMIC DNA]</scope>
    <source>
        <strain evidence="4 5">CBS 459.81</strain>
    </source>
</reference>
<keyword evidence="2" id="KW-0732">Signal</keyword>
<evidence type="ECO:0000256" key="1">
    <source>
        <dbReference type="SAM" id="MobiDB-lite"/>
    </source>
</evidence>
<evidence type="ECO:0000313" key="5">
    <source>
        <dbReference type="Proteomes" id="UP000250266"/>
    </source>
</evidence>
<sequence>MKELAVPLLLGAGLVALDLAFDHKSKKKQEEKNQRLYSDALTLPKHQRPRKYRSHNEIRERHEYYSPKLKRRGEYDGVVESDHEYVDFQPRPPSSTWENSDIYGDNGLGDYAPAQDPGSQIWKSPSHNIRYKQLRRKFVRLLRIPPKSEGAELHCILFHEDLETTTVGYEALSYHWGDSEVRQTIYCYDSANYIKITPNLHSALRRFRDRHVGRILWVDAVCINQGDRNEKSDQIPLMQEIFANARRVLIWLGDAGDEGGLCLNFFRRLDESFRRPADSIPPVIVDRVIGDCLQEVFRHRRLDPLERFFHPVNRPWFLRRWVIQEVAPSPNGLLFCGPHQPIHWDQFSTAVNL</sequence>
<protein>
    <submittedName>
        <fullName evidence="4">HET-domain-containing protein</fullName>
    </submittedName>
</protein>
<keyword evidence="5" id="KW-1185">Reference proteome</keyword>
<gene>
    <name evidence="4" type="ORF">K432DRAFT_362878</name>
</gene>
<feature type="chain" id="PRO_5034619526" evidence="2">
    <location>
        <begin position="21"/>
        <end position="353"/>
    </location>
</feature>
<evidence type="ECO:0000259" key="3">
    <source>
        <dbReference type="Pfam" id="PF06985"/>
    </source>
</evidence>
<dbReference type="OrthoDB" id="2157530at2759"/>
<dbReference type="InterPro" id="IPR010730">
    <property type="entry name" value="HET"/>
</dbReference>
<feature type="signal peptide" evidence="2">
    <location>
        <begin position="1"/>
        <end position="20"/>
    </location>
</feature>
<dbReference type="AlphaFoldDB" id="A0A8E2E0F0"/>
<organism evidence="4 5">
    <name type="scientific">Lepidopterella palustris CBS 459.81</name>
    <dbReference type="NCBI Taxonomy" id="1314670"/>
    <lineage>
        <taxon>Eukaryota</taxon>
        <taxon>Fungi</taxon>
        <taxon>Dikarya</taxon>
        <taxon>Ascomycota</taxon>
        <taxon>Pezizomycotina</taxon>
        <taxon>Dothideomycetes</taxon>
        <taxon>Pleosporomycetidae</taxon>
        <taxon>Mytilinidiales</taxon>
        <taxon>Argynnaceae</taxon>
        <taxon>Lepidopterella</taxon>
    </lineage>
</organism>
<dbReference type="Pfam" id="PF06985">
    <property type="entry name" value="HET"/>
    <property type="match status" value="1"/>
</dbReference>
<accession>A0A8E2E0F0</accession>
<feature type="region of interest" description="Disordered" evidence="1">
    <location>
        <begin position="44"/>
        <end position="64"/>
    </location>
</feature>
<feature type="domain" description="Heterokaryon incompatibility" evidence="3">
    <location>
        <begin position="169"/>
        <end position="325"/>
    </location>
</feature>
<dbReference type="InterPro" id="IPR052895">
    <property type="entry name" value="HetReg/Transcr_Mod"/>
</dbReference>
<feature type="non-terminal residue" evidence="4">
    <location>
        <position position="353"/>
    </location>
</feature>
<dbReference type="Proteomes" id="UP000250266">
    <property type="component" value="Unassembled WGS sequence"/>
</dbReference>
<dbReference type="PANTHER" id="PTHR24148">
    <property type="entry name" value="ANKYRIN REPEAT DOMAIN-CONTAINING PROTEIN 39 HOMOLOG-RELATED"/>
    <property type="match status" value="1"/>
</dbReference>